<dbReference type="Proteomes" id="UP000310158">
    <property type="component" value="Unassembled WGS sequence"/>
</dbReference>
<dbReference type="GO" id="GO:0019901">
    <property type="term" value="F:protein kinase binding"/>
    <property type="evidence" value="ECO:0007669"/>
    <property type="project" value="InterPro"/>
</dbReference>
<sequence length="804" mass="89679">MPVPVPQQIKAPAHPVFKPSNRPGHAVQQSPSVFRNLTHSLPLPPLGPPPSFGTREEWISSLPSWRRNKPRRIWEEEDSYLAGGRDIRGFQNGLTDAGNTSVIKGDRAQACIPPALTLITTDKERHATATRQQECEADAVDGMSSNSLGYDIESQWSGHSSDSQTETDMEVDTHYRVDFFEATAVAELASVYEDPQASEQVYDRGAFTPVFEDMSPEATAGHPSSSPVGPVTPFADFVDRAVAANTLFSTMNNAVPHNEAMAQPLVVPQYETRYDAHPYCSLHSYKALGPQHVMVPPPSEPMTTPSYKKVADPLADWMASYVWKACMTSSVHIEQSSESSSQRHPFMPPSHLANSIRSLFMSTLLQPSAIILAVWYIVRLPISFGPVVRVPDGSKETRFRAELLGVDEWQNAANRDAIEQYAPFRLVLLGCMLANKWLDDHTFSNKTWHTISNVPIQSLNRLESLALDLFSYDLSIKSREWSQWLRHVLATHMSLSSPSHPQPISRPSSNPHTIIRKAIEELIDIAMANNESRACGDGLCPDTHPEPVFVGLEERKRAKLDCNAFSVDPNIEVLEIDLDEDGPLREEYVPRRRVSKADSIRGGVGQDLTGWRSGEGRDWERAADTERTLPPPAKWSPAADEPILREERRRQQSQYVAVQPPMAPPLAPILAPLHSYNPMQGLGYHHPTWSMTTGYMPQQSKLQLPPIYPAAYDYSHSAAHSHSRSVSFSNGQHGATPHFDHSRSQSQTHLEYACSDIRLTAQKMTHPPPAELHWTGTDQYGYGVRYGPLAHDSVFPYLSSWIRA</sequence>
<evidence type="ECO:0000256" key="1">
    <source>
        <dbReference type="SAM" id="MobiDB-lite"/>
    </source>
</evidence>
<protein>
    <recommendedName>
        <fullName evidence="4">Cyclin N-terminal domain-containing protein</fullName>
    </recommendedName>
</protein>
<dbReference type="GO" id="GO:0005634">
    <property type="term" value="C:nucleus"/>
    <property type="evidence" value="ECO:0007669"/>
    <property type="project" value="TreeGrafter"/>
</dbReference>
<gene>
    <name evidence="2" type="ORF">EW146_g1164</name>
</gene>
<feature type="region of interest" description="Disordered" evidence="1">
    <location>
        <begin position="724"/>
        <end position="747"/>
    </location>
</feature>
<dbReference type="PANTHER" id="PTHR15615:SF108">
    <property type="entry name" value="PROTEIN CNPPD1"/>
    <property type="match status" value="1"/>
</dbReference>
<keyword evidence="3" id="KW-1185">Reference proteome</keyword>
<evidence type="ECO:0008006" key="4">
    <source>
        <dbReference type="Google" id="ProtNLM"/>
    </source>
</evidence>
<comment type="caution">
    <text evidence="2">The sequence shown here is derived from an EMBL/GenBank/DDBJ whole genome shotgun (WGS) entry which is preliminary data.</text>
</comment>
<dbReference type="Pfam" id="PF08613">
    <property type="entry name" value="Cyclin"/>
    <property type="match status" value="1"/>
</dbReference>
<dbReference type="AlphaFoldDB" id="A0A4S4M4N6"/>
<dbReference type="CDD" id="cd20557">
    <property type="entry name" value="CYCLIN_ScPCL1-like"/>
    <property type="match status" value="1"/>
</dbReference>
<proteinExistence type="predicted"/>
<organism evidence="2 3">
    <name type="scientific">Bondarzewia mesenterica</name>
    <dbReference type="NCBI Taxonomy" id="1095465"/>
    <lineage>
        <taxon>Eukaryota</taxon>
        <taxon>Fungi</taxon>
        <taxon>Dikarya</taxon>
        <taxon>Basidiomycota</taxon>
        <taxon>Agaricomycotina</taxon>
        <taxon>Agaricomycetes</taxon>
        <taxon>Russulales</taxon>
        <taxon>Bondarzewiaceae</taxon>
        <taxon>Bondarzewia</taxon>
    </lineage>
</organism>
<dbReference type="GO" id="GO:0016538">
    <property type="term" value="F:cyclin-dependent protein serine/threonine kinase regulator activity"/>
    <property type="evidence" value="ECO:0007669"/>
    <property type="project" value="TreeGrafter"/>
</dbReference>
<dbReference type="InterPro" id="IPR013922">
    <property type="entry name" value="Cyclin_PHO80-like"/>
</dbReference>
<dbReference type="GO" id="GO:0000307">
    <property type="term" value="C:cyclin-dependent protein kinase holoenzyme complex"/>
    <property type="evidence" value="ECO:0007669"/>
    <property type="project" value="TreeGrafter"/>
</dbReference>
<feature type="region of interest" description="Disordered" evidence="1">
    <location>
        <begin position="1"/>
        <end position="29"/>
    </location>
</feature>
<feature type="region of interest" description="Disordered" evidence="1">
    <location>
        <begin position="605"/>
        <end position="638"/>
    </location>
</feature>
<reference evidence="2 3" key="1">
    <citation type="submission" date="2019-02" db="EMBL/GenBank/DDBJ databases">
        <title>Genome sequencing of the rare red list fungi Bondarzewia mesenterica.</title>
        <authorList>
            <person name="Buettner E."/>
            <person name="Kellner H."/>
        </authorList>
    </citation>
    <scope>NUCLEOTIDE SEQUENCE [LARGE SCALE GENOMIC DNA]</scope>
    <source>
        <strain evidence="2 3">DSM 108281</strain>
    </source>
</reference>
<dbReference type="OrthoDB" id="286814at2759"/>
<feature type="compositionally biased region" description="Basic and acidic residues" evidence="1">
    <location>
        <begin position="614"/>
        <end position="627"/>
    </location>
</feature>
<dbReference type="Gene3D" id="1.10.472.10">
    <property type="entry name" value="Cyclin-like"/>
    <property type="match status" value="1"/>
</dbReference>
<dbReference type="EMBL" id="SGPL01000028">
    <property type="protein sequence ID" value="THH20156.1"/>
    <property type="molecule type" value="Genomic_DNA"/>
</dbReference>
<evidence type="ECO:0000313" key="2">
    <source>
        <dbReference type="EMBL" id="THH20156.1"/>
    </source>
</evidence>
<dbReference type="PANTHER" id="PTHR15615">
    <property type="match status" value="1"/>
</dbReference>
<name>A0A4S4M4N6_9AGAM</name>
<accession>A0A4S4M4N6</accession>
<evidence type="ECO:0000313" key="3">
    <source>
        <dbReference type="Proteomes" id="UP000310158"/>
    </source>
</evidence>